<evidence type="ECO:0000256" key="2">
    <source>
        <dbReference type="ARBA" id="ARBA00022475"/>
    </source>
</evidence>
<organism evidence="7 8">
    <name type="scientific">Zeimonas arvi</name>
    <dbReference type="NCBI Taxonomy" id="2498847"/>
    <lineage>
        <taxon>Bacteria</taxon>
        <taxon>Pseudomonadati</taxon>
        <taxon>Pseudomonadota</taxon>
        <taxon>Betaproteobacteria</taxon>
        <taxon>Burkholderiales</taxon>
        <taxon>Burkholderiaceae</taxon>
        <taxon>Zeimonas</taxon>
    </lineage>
</organism>
<dbReference type="PANTHER" id="PTHR45772">
    <property type="entry name" value="CONSERVED COMPONENT OF ABC TRANSPORTER FOR NATURAL AMINO ACIDS-RELATED"/>
    <property type="match status" value="1"/>
</dbReference>
<dbReference type="Proteomes" id="UP000321548">
    <property type="component" value="Unassembled WGS sequence"/>
</dbReference>
<proteinExistence type="predicted"/>
<dbReference type="FunFam" id="3.40.50.300:FF:000421">
    <property type="entry name" value="Branched-chain amino acid ABC transporter ATP-binding protein"/>
    <property type="match status" value="1"/>
</dbReference>
<dbReference type="InterPro" id="IPR032823">
    <property type="entry name" value="BCA_ABC_TP_C"/>
</dbReference>
<protein>
    <submittedName>
        <fullName evidence="7">ABC transporter ATP-binding protein</fullName>
    </submittedName>
</protein>
<accession>A0A5C8P638</accession>
<evidence type="ECO:0000256" key="4">
    <source>
        <dbReference type="ARBA" id="ARBA00022741"/>
    </source>
</evidence>
<keyword evidence="8" id="KW-1185">Reference proteome</keyword>
<evidence type="ECO:0000259" key="6">
    <source>
        <dbReference type="PROSITE" id="PS50893"/>
    </source>
</evidence>
<evidence type="ECO:0000256" key="1">
    <source>
        <dbReference type="ARBA" id="ARBA00022448"/>
    </source>
</evidence>
<dbReference type="PROSITE" id="PS00211">
    <property type="entry name" value="ABC_TRANSPORTER_1"/>
    <property type="match status" value="1"/>
</dbReference>
<dbReference type="InterPro" id="IPR003439">
    <property type="entry name" value="ABC_transporter-like_ATP-bd"/>
</dbReference>
<keyword evidence="4" id="KW-0547">Nucleotide-binding</keyword>
<dbReference type="GO" id="GO:0016887">
    <property type="term" value="F:ATP hydrolysis activity"/>
    <property type="evidence" value="ECO:0007669"/>
    <property type="project" value="InterPro"/>
</dbReference>
<keyword evidence="2" id="KW-1003">Cell membrane</keyword>
<dbReference type="GO" id="GO:0015808">
    <property type="term" value="P:L-alanine transport"/>
    <property type="evidence" value="ECO:0007669"/>
    <property type="project" value="TreeGrafter"/>
</dbReference>
<dbReference type="GO" id="GO:1903806">
    <property type="term" value="P:L-isoleucine import across plasma membrane"/>
    <property type="evidence" value="ECO:0007669"/>
    <property type="project" value="TreeGrafter"/>
</dbReference>
<evidence type="ECO:0000313" key="7">
    <source>
        <dbReference type="EMBL" id="TXL68617.1"/>
    </source>
</evidence>
<dbReference type="GO" id="GO:0015192">
    <property type="term" value="F:L-phenylalanine transmembrane transporter activity"/>
    <property type="evidence" value="ECO:0007669"/>
    <property type="project" value="TreeGrafter"/>
</dbReference>
<keyword evidence="1" id="KW-0813">Transport</keyword>
<dbReference type="SUPFAM" id="SSF52540">
    <property type="entry name" value="P-loop containing nucleoside triphosphate hydrolases"/>
    <property type="match status" value="1"/>
</dbReference>
<keyword evidence="3" id="KW-0472">Membrane</keyword>
<evidence type="ECO:0000313" key="8">
    <source>
        <dbReference type="Proteomes" id="UP000321548"/>
    </source>
</evidence>
<keyword evidence="3" id="KW-0997">Cell inner membrane</keyword>
<dbReference type="OrthoDB" id="9781337at2"/>
<dbReference type="Pfam" id="PF12399">
    <property type="entry name" value="BCA_ABC_TP_C"/>
    <property type="match status" value="1"/>
</dbReference>
<dbReference type="GO" id="GO:0042941">
    <property type="term" value="P:D-alanine transmembrane transport"/>
    <property type="evidence" value="ECO:0007669"/>
    <property type="project" value="TreeGrafter"/>
</dbReference>
<dbReference type="RefSeq" id="WP_147702757.1">
    <property type="nucleotide sequence ID" value="NZ_VDUY01000001.1"/>
</dbReference>
<evidence type="ECO:0000256" key="5">
    <source>
        <dbReference type="ARBA" id="ARBA00022840"/>
    </source>
</evidence>
<keyword evidence="5 7" id="KW-0067">ATP-binding</keyword>
<dbReference type="PROSITE" id="PS50893">
    <property type="entry name" value="ABC_TRANSPORTER_2"/>
    <property type="match status" value="1"/>
</dbReference>
<dbReference type="Pfam" id="PF00005">
    <property type="entry name" value="ABC_tran"/>
    <property type="match status" value="1"/>
</dbReference>
<dbReference type="InterPro" id="IPR051120">
    <property type="entry name" value="ABC_AA/LPS_Transport"/>
</dbReference>
<dbReference type="GO" id="GO:0005304">
    <property type="term" value="F:L-valine transmembrane transporter activity"/>
    <property type="evidence" value="ECO:0007669"/>
    <property type="project" value="TreeGrafter"/>
</dbReference>
<feature type="domain" description="ABC transporter" evidence="6">
    <location>
        <begin position="5"/>
        <end position="245"/>
    </location>
</feature>
<dbReference type="GO" id="GO:0015188">
    <property type="term" value="F:L-isoleucine transmembrane transporter activity"/>
    <property type="evidence" value="ECO:0007669"/>
    <property type="project" value="TreeGrafter"/>
</dbReference>
<dbReference type="AlphaFoldDB" id="A0A5C8P638"/>
<dbReference type="GO" id="GO:0005886">
    <property type="term" value="C:plasma membrane"/>
    <property type="evidence" value="ECO:0007669"/>
    <property type="project" value="TreeGrafter"/>
</dbReference>
<dbReference type="CDD" id="cd03219">
    <property type="entry name" value="ABC_Mj1267_LivG_branched"/>
    <property type="match status" value="1"/>
</dbReference>
<sequence length="256" mass="28025">MSNILSVRGLTKRFGGLTAVDDVEVDFDSGRLHAIIGPNGAGKTTFFNLISGFLRPDEGRVEFDGHDITGLKTHQISKLGMARTLQIKSVFNQLSVRENVWIAAQARLPWLHPFRPVSRFKATDEKVDRLLEEVGLTRLAERQAGTLSYGDMALLELGIALAAEPRLLLLDEPICGMSPQETAHTVGKIVELSKSIDVILIEHDMEVVFDIAEDIVVMAQGGVLARGTAKEIATDERVKEAYLGIDEDELAGDLHA</sequence>
<evidence type="ECO:0000256" key="3">
    <source>
        <dbReference type="ARBA" id="ARBA00022519"/>
    </source>
</evidence>
<dbReference type="EMBL" id="VDUY01000001">
    <property type="protein sequence ID" value="TXL68617.1"/>
    <property type="molecule type" value="Genomic_DNA"/>
</dbReference>
<dbReference type="GO" id="GO:0005524">
    <property type="term" value="F:ATP binding"/>
    <property type="evidence" value="ECO:0007669"/>
    <property type="project" value="UniProtKB-KW"/>
</dbReference>
<dbReference type="InterPro" id="IPR027417">
    <property type="entry name" value="P-loop_NTPase"/>
</dbReference>
<gene>
    <name evidence="7" type="ORF">FHP08_02750</name>
</gene>
<dbReference type="GO" id="GO:1903805">
    <property type="term" value="P:L-valine import across plasma membrane"/>
    <property type="evidence" value="ECO:0007669"/>
    <property type="project" value="TreeGrafter"/>
</dbReference>
<dbReference type="InterPro" id="IPR017871">
    <property type="entry name" value="ABC_transporter-like_CS"/>
</dbReference>
<dbReference type="InterPro" id="IPR003593">
    <property type="entry name" value="AAA+_ATPase"/>
</dbReference>
<comment type="caution">
    <text evidence="7">The sequence shown here is derived from an EMBL/GenBank/DDBJ whole genome shotgun (WGS) entry which is preliminary data.</text>
</comment>
<name>A0A5C8P638_9BURK</name>
<dbReference type="SMART" id="SM00382">
    <property type="entry name" value="AAA"/>
    <property type="match status" value="1"/>
</dbReference>
<dbReference type="Gene3D" id="3.40.50.300">
    <property type="entry name" value="P-loop containing nucleotide triphosphate hydrolases"/>
    <property type="match status" value="1"/>
</dbReference>
<dbReference type="PANTHER" id="PTHR45772:SF7">
    <property type="entry name" value="AMINO ACID ABC TRANSPORTER ATP-BINDING PROTEIN"/>
    <property type="match status" value="1"/>
</dbReference>
<reference evidence="7 8" key="1">
    <citation type="submission" date="2019-06" db="EMBL/GenBank/DDBJ databases">
        <title>Quisquiliibacterium sp. nov., isolated from a maize field.</title>
        <authorList>
            <person name="Lin S.-Y."/>
            <person name="Tsai C.-F."/>
            <person name="Young C.-C."/>
        </authorList>
    </citation>
    <scope>NUCLEOTIDE SEQUENCE [LARGE SCALE GENOMIC DNA]</scope>
    <source>
        <strain evidence="7 8">CC-CFT501</strain>
    </source>
</reference>